<dbReference type="AlphaFoldDB" id="A0A4Y2PQ07"/>
<gene>
    <name evidence="2" type="ORF">AVEN_210769_1</name>
</gene>
<name>A0A4Y2PQ07_ARAVE</name>
<evidence type="ECO:0000313" key="2">
    <source>
        <dbReference type="EMBL" id="GBN53192.1"/>
    </source>
</evidence>
<proteinExistence type="predicted"/>
<evidence type="ECO:0000313" key="3">
    <source>
        <dbReference type="Proteomes" id="UP000499080"/>
    </source>
</evidence>
<feature type="region of interest" description="Disordered" evidence="1">
    <location>
        <begin position="1"/>
        <end position="72"/>
    </location>
</feature>
<feature type="compositionally biased region" description="Low complexity" evidence="1">
    <location>
        <begin position="31"/>
        <end position="43"/>
    </location>
</feature>
<dbReference type="Proteomes" id="UP000499080">
    <property type="component" value="Unassembled WGS sequence"/>
</dbReference>
<feature type="compositionally biased region" description="Polar residues" evidence="1">
    <location>
        <begin position="1"/>
        <end position="11"/>
    </location>
</feature>
<reference evidence="2 3" key="1">
    <citation type="journal article" date="2019" name="Sci. Rep.">
        <title>Orb-weaving spider Araneus ventricosus genome elucidates the spidroin gene catalogue.</title>
        <authorList>
            <person name="Kono N."/>
            <person name="Nakamura H."/>
            <person name="Ohtoshi R."/>
            <person name="Moran D.A.P."/>
            <person name="Shinohara A."/>
            <person name="Yoshida Y."/>
            <person name="Fujiwara M."/>
            <person name="Mori M."/>
            <person name="Tomita M."/>
            <person name="Arakawa K."/>
        </authorList>
    </citation>
    <scope>NUCLEOTIDE SEQUENCE [LARGE SCALE GENOMIC DNA]</scope>
</reference>
<keyword evidence="3" id="KW-1185">Reference proteome</keyword>
<comment type="caution">
    <text evidence="2">The sequence shown here is derived from an EMBL/GenBank/DDBJ whole genome shotgun (WGS) entry which is preliminary data.</text>
</comment>
<dbReference type="EMBL" id="BGPR01011834">
    <property type="protein sequence ID" value="GBN53192.1"/>
    <property type="molecule type" value="Genomic_DNA"/>
</dbReference>
<evidence type="ECO:0000256" key="1">
    <source>
        <dbReference type="SAM" id="MobiDB-lite"/>
    </source>
</evidence>
<accession>A0A4Y2PQ07</accession>
<sequence>MVSPPESTLDTSFVEDESQCTLTTSESQLDTTTNNGETNNGETSSSLPVEGTCNEDETANLCRNSKRKEEKN</sequence>
<feature type="compositionally biased region" description="Polar residues" evidence="1">
    <location>
        <begin position="19"/>
        <end position="30"/>
    </location>
</feature>
<organism evidence="2 3">
    <name type="scientific">Araneus ventricosus</name>
    <name type="common">Orbweaver spider</name>
    <name type="synonym">Epeira ventricosa</name>
    <dbReference type="NCBI Taxonomy" id="182803"/>
    <lineage>
        <taxon>Eukaryota</taxon>
        <taxon>Metazoa</taxon>
        <taxon>Ecdysozoa</taxon>
        <taxon>Arthropoda</taxon>
        <taxon>Chelicerata</taxon>
        <taxon>Arachnida</taxon>
        <taxon>Araneae</taxon>
        <taxon>Araneomorphae</taxon>
        <taxon>Entelegynae</taxon>
        <taxon>Araneoidea</taxon>
        <taxon>Araneidae</taxon>
        <taxon>Araneus</taxon>
    </lineage>
</organism>
<protein>
    <submittedName>
        <fullName evidence="2">Uncharacterized protein</fullName>
    </submittedName>
</protein>